<accession>A0A085LK76</accession>
<dbReference type="Proteomes" id="UP000030764">
    <property type="component" value="Unassembled WGS sequence"/>
</dbReference>
<gene>
    <name evidence="1" type="ORF">M513_13750</name>
</gene>
<protein>
    <submittedName>
        <fullName evidence="1">Uncharacterized protein</fullName>
    </submittedName>
</protein>
<name>A0A085LK76_9BILA</name>
<proteinExistence type="predicted"/>
<evidence type="ECO:0000313" key="1">
    <source>
        <dbReference type="EMBL" id="KFD45372.1"/>
    </source>
</evidence>
<evidence type="ECO:0000313" key="2">
    <source>
        <dbReference type="Proteomes" id="UP000030764"/>
    </source>
</evidence>
<reference evidence="1 2" key="1">
    <citation type="journal article" date="2014" name="Nat. Genet.">
        <title>Genome and transcriptome of the porcine whipworm Trichuris suis.</title>
        <authorList>
            <person name="Jex A.R."/>
            <person name="Nejsum P."/>
            <person name="Schwarz E.M."/>
            <person name="Hu L."/>
            <person name="Young N.D."/>
            <person name="Hall R.S."/>
            <person name="Korhonen P.K."/>
            <person name="Liao S."/>
            <person name="Thamsborg S."/>
            <person name="Xia J."/>
            <person name="Xu P."/>
            <person name="Wang S."/>
            <person name="Scheerlinck J.P."/>
            <person name="Hofmann A."/>
            <person name="Sternberg P.W."/>
            <person name="Wang J."/>
            <person name="Gasser R.B."/>
        </authorList>
    </citation>
    <scope>NUCLEOTIDE SEQUENCE [LARGE SCALE GENOMIC DNA]</scope>
    <source>
        <strain evidence="1">DCEP-RM93M</strain>
    </source>
</reference>
<keyword evidence="2" id="KW-1185">Reference proteome</keyword>
<organism evidence="1 2">
    <name type="scientific">Trichuris suis</name>
    <name type="common">pig whipworm</name>
    <dbReference type="NCBI Taxonomy" id="68888"/>
    <lineage>
        <taxon>Eukaryota</taxon>
        <taxon>Metazoa</taxon>
        <taxon>Ecdysozoa</taxon>
        <taxon>Nematoda</taxon>
        <taxon>Enoplea</taxon>
        <taxon>Dorylaimia</taxon>
        <taxon>Trichinellida</taxon>
        <taxon>Trichuridae</taxon>
        <taxon>Trichuris</taxon>
    </lineage>
</organism>
<sequence>MEGFALGVFEFSLGRACGGKCDRSLVSPRGSHYPFADEEQAMTVFCRFDRFGCDDRDIVLTFEVRYRALIGCIIIVERGFGGGVFPVPRGVWNLFDGSLNEAVRVHHDMAEWIGETQVVYKPSDYIFSDEGDLLLGSFVLYGGLYRYPVGERGLCWSSVWGLVEEDALRPGMIAFVGVGESGGLDLGDVLGESECGGGVLPVEGGLAKLSFSWHLILSVVRLDPYLSFKSVGTGMDQGMKWGDTRALYTGLKSPSRLSPESEGPDRCLDPCRIVSCTSCKDTLNRESGEL</sequence>
<dbReference type="EMBL" id="KL363524">
    <property type="protein sequence ID" value="KFD45372.1"/>
    <property type="molecule type" value="Genomic_DNA"/>
</dbReference>
<dbReference type="AlphaFoldDB" id="A0A085LK76"/>